<keyword evidence="1" id="KW-0175">Coiled coil</keyword>
<evidence type="ECO:0000313" key="3">
    <source>
        <dbReference type="EMBL" id="CAE8623333.1"/>
    </source>
</evidence>
<reference evidence="3" key="1">
    <citation type="submission" date="2021-02" db="EMBL/GenBank/DDBJ databases">
        <authorList>
            <person name="Dougan E. K."/>
            <person name="Rhodes N."/>
            <person name="Thang M."/>
            <person name="Chan C."/>
        </authorList>
    </citation>
    <scope>NUCLEOTIDE SEQUENCE</scope>
</reference>
<feature type="compositionally biased region" description="Basic and acidic residues" evidence="2">
    <location>
        <begin position="692"/>
        <end position="701"/>
    </location>
</feature>
<name>A0A813G9B6_POLGL</name>
<organism evidence="3 4">
    <name type="scientific">Polarella glacialis</name>
    <name type="common">Dinoflagellate</name>
    <dbReference type="NCBI Taxonomy" id="89957"/>
    <lineage>
        <taxon>Eukaryota</taxon>
        <taxon>Sar</taxon>
        <taxon>Alveolata</taxon>
        <taxon>Dinophyceae</taxon>
        <taxon>Suessiales</taxon>
        <taxon>Suessiaceae</taxon>
        <taxon>Polarella</taxon>
    </lineage>
</organism>
<feature type="region of interest" description="Disordered" evidence="2">
    <location>
        <begin position="205"/>
        <end position="228"/>
    </location>
</feature>
<proteinExistence type="predicted"/>
<feature type="coiled-coil region" evidence="1">
    <location>
        <begin position="143"/>
        <end position="184"/>
    </location>
</feature>
<gene>
    <name evidence="3" type="ORF">PGLA2088_LOCUS198</name>
</gene>
<evidence type="ECO:0000313" key="4">
    <source>
        <dbReference type="Proteomes" id="UP000626109"/>
    </source>
</evidence>
<sequence>MDNLRGYSAWDPFTDACDALEGRTTHYGEDGAAEGTNPAMAEDWDPFQDPEMLELTGCIAMESDDVETIEAWITQAVSAKLAADLVQPKEDRVQLLRSRRDEEQRHKELRARLEKAMRASDLGALRDAVAVAHKARLPEPGELQAAKGHLKSLEQELAGRRRQQDLLEDEAQQAREQKALAELASVKLRRARLLPSAELEISQQERAALEQQRSAPEKEKQKEKQARTSQAMMLTVKLVWPSGTSELLEVTPSQHGAVLLSQLLPLKSRHCFPRDFAIFLPSGEALDFLRPLTAQGIFSGCTLRVDDAQLGAALTLAQETSSASSPQASQEFLLSREGRQDAIHETSIAREKDDWDSIYWPLCVAFAPFRAVQQALQRHPEVVVLGWEASQDAEVMQLCHEVCWNVQGDFLLASGQVPVEDSWLLFEHRGAEPTLRSEVLGKTKRTKGTKQAPQGPKSSFLRVPALAEGRAEDLGRAICEGVQALGCGTSYSLILVGRPYYSRRAASIIRWYLQAQGVGLGLDVTVLPYSWDPRLVIQEDCHLRGLEVLTEAQLLVELNPAVFSSEEAPDAEVALSRLLRAHPTPKRPHWHEGFYSKAFQGASQQQVQASGSSLPQNPVHWQRWQRAAPLSSGSLPRAKAAPVLKEAAAPVRLQRVEAESPIATAAAAAAAAAADGDDDDDDDDDEPPPLVEWHKEQDRPTIHNQLSELSSDSVEFWDIAGERAKFLSGLQGGLDFAVQGQLVATDLVQLRVDGGRRICFKGTGTGVAGGIGSGTFASGKCGSTGSWCVTVPLGHELVAQRAQQLFQQRPSARKS</sequence>
<feature type="coiled-coil region" evidence="1">
    <location>
        <begin position="92"/>
        <end position="119"/>
    </location>
</feature>
<dbReference type="EMBL" id="CAJNNW010000114">
    <property type="protein sequence ID" value="CAE8623333.1"/>
    <property type="molecule type" value="Genomic_DNA"/>
</dbReference>
<feature type="compositionally biased region" description="Acidic residues" evidence="2">
    <location>
        <begin position="675"/>
        <end position="687"/>
    </location>
</feature>
<evidence type="ECO:0000256" key="2">
    <source>
        <dbReference type="SAM" id="MobiDB-lite"/>
    </source>
</evidence>
<evidence type="ECO:0000256" key="1">
    <source>
        <dbReference type="SAM" id="Coils"/>
    </source>
</evidence>
<dbReference type="AlphaFoldDB" id="A0A813G9B6"/>
<feature type="compositionally biased region" description="Basic and acidic residues" evidence="2">
    <location>
        <begin position="215"/>
        <end position="226"/>
    </location>
</feature>
<accession>A0A813G9B6</accession>
<protein>
    <submittedName>
        <fullName evidence="3">Uncharacterized protein</fullName>
    </submittedName>
</protein>
<dbReference type="Proteomes" id="UP000626109">
    <property type="component" value="Unassembled WGS sequence"/>
</dbReference>
<feature type="region of interest" description="Disordered" evidence="2">
    <location>
        <begin position="667"/>
        <end position="706"/>
    </location>
</feature>
<comment type="caution">
    <text evidence="3">The sequence shown here is derived from an EMBL/GenBank/DDBJ whole genome shotgun (WGS) entry which is preliminary data.</text>
</comment>